<evidence type="ECO:0000256" key="6">
    <source>
        <dbReference type="PROSITE-ProRule" id="PRU00221"/>
    </source>
</evidence>
<dbReference type="PROSITE" id="PS50082">
    <property type="entry name" value="WD_REPEATS_2"/>
    <property type="match status" value="1"/>
</dbReference>
<organism evidence="10 11">
    <name type="scientific">Zea mays</name>
    <name type="common">Maize</name>
    <dbReference type="NCBI Taxonomy" id="4577"/>
    <lineage>
        <taxon>Eukaryota</taxon>
        <taxon>Viridiplantae</taxon>
        <taxon>Streptophyta</taxon>
        <taxon>Embryophyta</taxon>
        <taxon>Tracheophyta</taxon>
        <taxon>Spermatophyta</taxon>
        <taxon>Magnoliopsida</taxon>
        <taxon>Liliopsida</taxon>
        <taxon>Poales</taxon>
        <taxon>Poaceae</taxon>
        <taxon>PACMAD clade</taxon>
        <taxon>Panicoideae</taxon>
        <taxon>Andropogonodae</taxon>
        <taxon>Andropogoneae</taxon>
        <taxon>Tripsacinae</taxon>
        <taxon>Zea</taxon>
    </lineage>
</organism>
<comment type="similarity">
    <text evidence="2">Belongs to the adaptor complexes small subunit family.</text>
</comment>
<keyword evidence="8" id="KW-0732">Signal</keyword>
<dbReference type="SUPFAM" id="SSF48557">
    <property type="entry name" value="L-aspartase-like"/>
    <property type="match status" value="1"/>
</dbReference>
<dbReference type="InterPro" id="IPR000804">
    <property type="entry name" value="Clathrin_sm-chain_CS"/>
</dbReference>
<dbReference type="GO" id="GO:0006886">
    <property type="term" value="P:intracellular protein transport"/>
    <property type="evidence" value="ECO:0007669"/>
    <property type="project" value="InterPro"/>
</dbReference>
<feature type="chain" id="PRO_5032769964" description="AP complex mu/sigma subunit domain-containing protein" evidence="8">
    <location>
        <begin position="31"/>
        <end position="343"/>
    </location>
</feature>
<evidence type="ECO:0000256" key="2">
    <source>
        <dbReference type="ARBA" id="ARBA00006972"/>
    </source>
</evidence>
<reference evidence="10" key="2">
    <citation type="submission" date="2019-07" db="EMBL/GenBank/DDBJ databases">
        <authorList>
            <person name="Seetharam A."/>
            <person name="Woodhouse M."/>
            <person name="Cannon E."/>
        </authorList>
    </citation>
    <scope>NUCLEOTIDE SEQUENCE [LARGE SCALE GENOMIC DNA]</scope>
    <source>
        <strain evidence="10">cv. B73</strain>
    </source>
</reference>
<feature type="repeat" description="WD" evidence="6">
    <location>
        <begin position="212"/>
        <end position="253"/>
    </location>
</feature>
<dbReference type="Proteomes" id="UP000007305">
    <property type="component" value="Chromosome 8"/>
</dbReference>
<dbReference type="AlphaFoldDB" id="A0A804QHR7"/>
<dbReference type="InterPro" id="IPR001106">
    <property type="entry name" value="Aromatic_Lyase"/>
</dbReference>
<feature type="signal peptide" evidence="8">
    <location>
        <begin position="1"/>
        <end position="30"/>
    </location>
</feature>
<reference evidence="10" key="3">
    <citation type="submission" date="2021-05" db="UniProtKB">
        <authorList>
            <consortium name="EnsemblPlants"/>
        </authorList>
    </citation>
    <scope>IDENTIFICATION</scope>
    <source>
        <strain evidence="10">cv. B73</strain>
    </source>
</reference>
<dbReference type="Gene3D" id="3.30.450.60">
    <property type="match status" value="1"/>
</dbReference>
<evidence type="ECO:0000256" key="8">
    <source>
        <dbReference type="SAM" id="SignalP"/>
    </source>
</evidence>
<keyword evidence="5" id="KW-0472">Membrane</keyword>
<dbReference type="InterPro" id="IPR001680">
    <property type="entry name" value="WD40_rpt"/>
</dbReference>
<sequence>MVNGTAVGSGLASTVLFEANILAILAEVLSAVFCEVMNGKPEYIDHLTHKLKHHPGHIEAAAIMEHILEGNSFMKLAKKLGELDPLMKPKQDQSKTNLQSLMSAAIPNVIGWIAISFAKGTKMVYKHLATLYFVFVFDSSENELAMLDLVQVFVETLDRCFKNVCELDIIFNFNKTKCPDEPWHVVGTSVQLILGNPMRRRRHKMEESGFAITSINGRINMAVWGPLNRTIVTARVDATIRIWDSEEAQEDEERERVCQKQGHQREGNHGGVVDAELDFGKKLPSFFFIQKRMAFSDDGKMKPNLFRTRGNRRIAMTNNGAEKKNKRSSNGRCAKVGAIEQSE</sequence>
<keyword evidence="4" id="KW-0653">Protein transport</keyword>
<dbReference type="EnsemblPlants" id="Zm00001eb336630_T001">
    <property type="protein sequence ID" value="Zm00001eb336630_P001"/>
    <property type="gene ID" value="Zm00001eb336630"/>
</dbReference>
<dbReference type="GO" id="GO:0016192">
    <property type="term" value="P:vesicle-mediated transport"/>
    <property type="evidence" value="ECO:0007669"/>
    <property type="project" value="InterPro"/>
</dbReference>
<dbReference type="InParanoid" id="A0A804QHR7"/>
<dbReference type="InterPro" id="IPR022775">
    <property type="entry name" value="AP_mu_sigma_su"/>
</dbReference>
<dbReference type="Pfam" id="PF00221">
    <property type="entry name" value="Lyase_aromatic"/>
    <property type="match status" value="1"/>
</dbReference>
<evidence type="ECO:0000259" key="9">
    <source>
        <dbReference type="Pfam" id="PF01217"/>
    </source>
</evidence>
<evidence type="ECO:0000313" key="11">
    <source>
        <dbReference type="Proteomes" id="UP000007305"/>
    </source>
</evidence>
<evidence type="ECO:0000256" key="1">
    <source>
        <dbReference type="ARBA" id="ARBA00004308"/>
    </source>
</evidence>
<dbReference type="GO" id="GO:0012505">
    <property type="term" value="C:endomembrane system"/>
    <property type="evidence" value="ECO:0007669"/>
    <property type="project" value="UniProtKB-SubCell"/>
</dbReference>
<keyword evidence="11" id="KW-1185">Reference proteome</keyword>
<dbReference type="InterPro" id="IPR011012">
    <property type="entry name" value="Longin-like_dom_sf"/>
</dbReference>
<evidence type="ECO:0000256" key="4">
    <source>
        <dbReference type="ARBA" id="ARBA00022927"/>
    </source>
</evidence>
<evidence type="ECO:0000256" key="7">
    <source>
        <dbReference type="SAM" id="MobiDB-lite"/>
    </source>
</evidence>
<protein>
    <recommendedName>
        <fullName evidence="9">AP complex mu/sigma subunit domain-containing protein</fullName>
    </recommendedName>
</protein>
<dbReference type="GO" id="GO:0030117">
    <property type="term" value="C:membrane coat"/>
    <property type="evidence" value="ECO:0007669"/>
    <property type="project" value="InterPro"/>
</dbReference>
<dbReference type="Pfam" id="PF01217">
    <property type="entry name" value="Clat_adaptor_s"/>
    <property type="match status" value="1"/>
</dbReference>
<proteinExistence type="inferred from homology"/>
<keyword evidence="3" id="KW-0813">Transport</keyword>
<comment type="subcellular location">
    <subcellularLocation>
        <location evidence="1">Endomembrane system</location>
    </subcellularLocation>
</comment>
<dbReference type="Gramene" id="Zm00001eb336630_T001">
    <property type="protein sequence ID" value="Zm00001eb336630_P001"/>
    <property type="gene ID" value="Zm00001eb336630"/>
</dbReference>
<feature type="region of interest" description="Disordered" evidence="7">
    <location>
        <begin position="318"/>
        <end position="343"/>
    </location>
</feature>
<feature type="domain" description="AP complex mu/sigma subunit" evidence="9">
    <location>
        <begin position="117"/>
        <end position="176"/>
    </location>
</feature>
<name>A0A804QHR7_MAIZE</name>
<keyword evidence="6" id="KW-0853">WD repeat</keyword>
<evidence type="ECO:0000256" key="5">
    <source>
        <dbReference type="ARBA" id="ARBA00023136"/>
    </source>
</evidence>
<dbReference type="PROSITE" id="PS00989">
    <property type="entry name" value="CLAT_ADAPTOR_S"/>
    <property type="match status" value="1"/>
</dbReference>
<dbReference type="PANTHER" id="PTHR10362">
    <property type="entry name" value="HISTIDINE AMMONIA-LYASE"/>
    <property type="match status" value="1"/>
</dbReference>
<dbReference type="GO" id="GO:0016841">
    <property type="term" value="F:ammonia-lyase activity"/>
    <property type="evidence" value="ECO:0000318"/>
    <property type="project" value="GO_Central"/>
</dbReference>
<dbReference type="SUPFAM" id="SSF64356">
    <property type="entry name" value="SNARE-like"/>
    <property type="match status" value="1"/>
</dbReference>
<reference evidence="11" key="1">
    <citation type="journal article" date="2009" name="Science">
        <title>The B73 maize genome: complexity, diversity, and dynamics.</title>
        <authorList>
            <person name="Schnable P.S."/>
            <person name="Ware D."/>
            <person name="Fulton R.S."/>
            <person name="Stein J.C."/>
            <person name="Wei F."/>
            <person name="Pasternak S."/>
            <person name="Liang C."/>
            <person name="Zhang J."/>
            <person name="Fulton L."/>
            <person name="Graves T.A."/>
            <person name="Minx P."/>
            <person name="Reily A.D."/>
            <person name="Courtney L."/>
            <person name="Kruchowski S.S."/>
            <person name="Tomlinson C."/>
            <person name="Strong C."/>
            <person name="Delehaunty K."/>
            <person name="Fronick C."/>
            <person name="Courtney B."/>
            <person name="Rock S.M."/>
            <person name="Belter E."/>
            <person name="Du F."/>
            <person name="Kim K."/>
            <person name="Abbott R.M."/>
            <person name="Cotton M."/>
            <person name="Levy A."/>
            <person name="Marchetto P."/>
            <person name="Ochoa K."/>
            <person name="Jackson S.M."/>
            <person name="Gillam B."/>
            <person name="Chen W."/>
            <person name="Yan L."/>
            <person name="Higginbotham J."/>
            <person name="Cardenas M."/>
            <person name="Waligorski J."/>
            <person name="Applebaum E."/>
            <person name="Phelps L."/>
            <person name="Falcone J."/>
            <person name="Kanchi K."/>
            <person name="Thane T."/>
            <person name="Scimone A."/>
            <person name="Thane N."/>
            <person name="Henke J."/>
            <person name="Wang T."/>
            <person name="Ruppert J."/>
            <person name="Shah N."/>
            <person name="Rotter K."/>
            <person name="Hodges J."/>
            <person name="Ingenthron E."/>
            <person name="Cordes M."/>
            <person name="Kohlberg S."/>
            <person name="Sgro J."/>
            <person name="Delgado B."/>
            <person name="Mead K."/>
            <person name="Chinwalla A."/>
            <person name="Leonard S."/>
            <person name="Crouse K."/>
            <person name="Collura K."/>
            <person name="Kudrna D."/>
            <person name="Currie J."/>
            <person name="He R."/>
            <person name="Angelova A."/>
            <person name="Rajasekar S."/>
            <person name="Mueller T."/>
            <person name="Lomeli R."/>
            <person name="Scara G."/>
            <person name="Ko A."/>
            <person name="Delaney K."/>
            <person name="Wissotski M."/>
            <person name="Lopez G."/>
            <person name="Campos D."/>
            <person name="Braidotti M."/>
            <person name="Ashley E."/>
            <person name="Golser W."/>
            <person name="Kim H."/>
            <person name="Lee S."/>
            <person name="Lin J."/>
            <person name="Dujmic Z."/>
            <person name="Kim W."/>
            <person name="Talag J."/>
            <person name="Zuccolo A."/>
            <person name="Fan C."/>
            <person name="Sebastian A."/>
            <person name="Kramer M."/>
            <person name="Spiegel L."/>
            <person name="Nascimento L."/>
            <person name="Zutavern T."/>
            <person name="Miller B."/>
            <person name="Ambroise C."/>
            <person name="Muller S."/>
            <person name="Spooner W."/>
            <person name="Narechania A."/>
            <person name="Ren L."/>
            <person name="Wei S."/>
            <person name="Kumari S."/>
            <person name="Faga B."/>
            <person name="Levy M.J."/>
            <person name="McMahan L."/>
            <person name="Van Buren P."/>
            <person name="Vaughn M.W."/>
            <person name="Ying K."/>
            <person name="Yeh C.-T."/>
            <person name="Emrich S.J."/>
            <person name="Jia Y."/>
            <person name="Kalyanaraman A."/>
            <person name="Hsia A.-P."/>
            <person name="Barbazuk W.B."/>
            <person name="Baucom R.S."/>
            <person name="Brutnell T.P."/>
            <person name="Carpita N.C."/>
            <person name="Chaparro C."/>
            <person name="Chia J.-M."/>
            <person name="Deragon J.-M."/>
            <person name="Estill J.C."/>
            <person name="Fu Y."/>
            <person name="Jeddeloh J.A."/>
            <person name="Han Y."/>
            <person name="Lee H."/>
            <person name="Li P."/>
            <person name="Lisch D.R."/>
            <person name="Liu S."/>
            <person name="Liu Z."/>
            <person name="Nagel D.H."/>
            <person name="McCann M.C."/>
            <person name="SanMiguel P."/>
            <person name="Myers A.M."/>
            <person name="Nettleton D."/>
            <person name="Nguyen J."/>
            <person name="Penning B.W."/>
            <person name="Ponnala L."/>
            <person name="Schneider K.L."/>
            <person name="Schwartz D.C."/>
            <person name="Sharma A."/>
            <person name="Soderlund C."/>
            <person name="Springer N.M."/>
            <person name="Sun Q."/>
            <person name="Wang H."/>
            <person name="Waterman M."/>
            <person name="Westerman R."/>
            <person name="Wolfgruber T.K."/>
            <person name="Yang L."/>
            <person name="Yu Y."/>
            <person name="Zhang L."/>
            <person name="Zhou S."/>
            <person name="Zhu Q."/>
            <person name="Bennetzen J.L."/>
            <person name="Dawe R.K."/>
            <person name="Jiang J."/>
            <person name="Jiang N."/>
            <person name="Presting G.G."/>
            <person name="Wessler S.R."/>
            <person name="Aluru S."/>
            <person name="Martienssen R.A."/>
            <person name="Clifton S.W."/>
            <person name="McCombie W.R."/>
            <person name="Wing R.A."/>
            <person name="Wilson R.K."/>
        </authorList>
    </citation>
    <scope>NUCLEOTIDE SEQUENCE [LARGE SCALE GENOMIC DNA]</scope>
    <source>
        <strain evidence="11">cv. B73</strain>
    </source>
</reference>
<evidence type="ECO:0000256" key="3">
    <source>
        <dbReference type="ARBA" id="ARBA00022448"/>
    </source>
</evidence>
<accession>A0A804QHR7</accession>
<dbReference type="InterPro" id="IPR008948">
    <property type="entry name" value="L-Aspartase-like"/>
</dbReference>
<evidence type="ECO:0000313" key="10">
    <source>
        <dbReference type="EnsemblPlants" id="Zm00001eb336630_P001"/>
    </source>
</evidence>